<dbReference type="RefSeq" id="WP_236976633.1">
    <property type="nucleotide sequence ID" value="NZ_BRXE01000082.1"/>
</dbReference>
<feature type="DNA-binding region" description="H-T-H motif" evidence="4">
    <location>
        <begin position="44"/>
        <end position="63"/>
    </location>
</feature>
<dbReference type="SUPFAM" id="SSF46689">
    <property type="entry name" value="Homeodomain-like"/>
    <property type="match status" value="1"/>
</dbReference>
<reference evidence="7" key="1">
    <citation type="submission" date="2022-08" db="EMBL/GenBank/DDBJ databases">
        <title>Mycobacterium kiyosense sp. nov., scotochromogenic slow-glowing species isolated from respiratory specimens.</title>
        <authorList>
            <person name="Fukano H."/>
            <person name="Kazumi Y."/>
            <person name="Sakagami N."/>
            <person name="Ato M."/>
            <person name="Mitarai S."/>
            <person name="Hoshino Y."/>
        </authorList>
    </citation>
    <scope>NUCLEOTIDE SEQUENCE</scope>
    <source>
        <strain evidence="7">1413</strain>
        <strain evidence="6">SRL2020-028</strain>
    </source>
</reference>
<feature type="domain" description="HTH tetR-type" evidence="5">
    <location>
        <begin position="21"/>
        <end position="81"/>
    </location>
</feature>
<accession>A0A9P3V1R6</accession>
<dbReference type="InterPro" id="IPR009057">
    <property type="entry name" value="Homeodomain-like_sf"/>
</dbReference>
<dbReference type="Proteomes" id="UP001165663">
    <property type="component" value="Unassembled WGS sequence"/>
</dbReference>
<comment type="caution">
    <text evidence="7">The sequence shown here is derived from an EMBL/GenBank/DDBJ whole genome shotgun (WGS) entry which is preliminary data.</text>
</comment>
<dbReference type="Gene3D" id="1.10.357.10">
    <property type="entry name" value="Tetracycline Repressor, domain 2"/>
    <property type="match status" value="1"/>
</dbReference>
<sequence length="214" mass="23288">MVGEAGEAKSQFRPPQQARSRAALQRLLASAEEVLVNEGFEEFTIARVAEHAGVSVGGVYRRFAGKEDLIEAIRRDLAERLELAVAEGLDTAPPSLQGVVNAFAAALSETLEESGRVIPAVLAGGHRVDPPEDGLRTVNALRRRFLDAAAAHREQIRHPDPDTALDIAFRSVIAAGAHRAAASPWWPDGLTWRQWADEIARMCLAYLTAEHEID</sequence>
<dbReference type="Proteomes" id="UP001064782">
    <property type="component" value="Unassembled WGS sequence"/>
</dbReference>
<evidence type="ECO:0000256" key="3">
    <source>
        <dbReference type="ARBA" id="ARBA00023163"/>
    </source>
</evidence>
<dbReference type="GeneID" id="83630795"/>
<dbReference type="EMBL" id="BRXE01000082">
    <property type="protein sequence ID" value="GLB85380.1"/>
    <property type="molecule type" value="Genomic_DNA"/>
</dbReference>
<evidence type="ECO:0000256" key="2">
    <source>
        <dbReference type="ARBA" id="ARBA00023125"/>
    </source>
</evidence>
<dbReference type="InterPro" id="IPR050109">
    <property type="entry name" value="HTH-type_TetR-like_transc_reg"/>
</dbReference>
<keyword evidence="8" id="KW-1185">Reference proteome</keyword>
<proteinExistence type="predicted"/>
<dbReference type="EMBL" id="BRZI01000067">
    <property type="protein sequence ID" value="GLD33152.1"/>
    <property type="molecule type" value="Genomic_DNA"/>
</dbReference>
<evidence type="ECO:0000256" key="4">
    <source>
        <dbReference type="PROSITE-ProRule" id="PRU00335"/>
    </source>
</evidence>
<dbReference type="InterPro" id="IPR001647">
    <property type="entry name" value="HTH_TetR"/>
</dbReference>
<protein>
    <recommendedName>
        <fullName evidence="5">HTH tetR-type domain-containing protein</fullName>
    </recommendedName>
</protein>
<gene>
    <name evidence="7" type="ORF">Mkiyose1413_50350</name>
    <name evidence="6" type="ORF">SRL2020028_46360</name>
</gene>
<dbReference type="PROSITE" id="PS01081">
    <property type="entry name" value="HTH_TETR_1"/>
    <property type="match status" value="1"/>
</dbReference>
<dbReference type="PANTHER" id="PTHR30055:SF234">
    <property type="entry name" value="HTH-TYPE TRANSCRIPTIONAL REGULATOR BETI"/>
    <property type="match status" value="1"/>
</dbReference>
<dbReference type="PANTHER" id="PTHR30055">
    <property type="entry name" value="HTH-TYPE TRANSCRIPTIONAL REGULATOR RUTR"/>
    <property type="match status" value="1"/>
</dbReference>
<dbReference type="AlphaFoldDB" id="A0A9P3V1R6"/>
<evidence type="ECO:0000256" key="1">
    <source>
        <dbReference type="ARBA" id="ARBA00023015"/>
    </source>
</evidence>
<keyword evidence="3" id="KW-0804">Transcription</keyword>
<keyword evidence="2 4" id="KW-0238">DNA-binding</keyword>
<dbReference type="PRINTS" id="PR00455">
    <property type="entry name" value="HTHTETR"/>
</dbReference>
<evidence type="ECO:0000259" key="5">
    <source>
        <dbReference type="PROSITE" id="PS50977"/>
    </source>
</evidence>
<keyword evidence="1" id="KW-0805">Transcription regulation</keyword>
<name>A0A9P3V1R6_9MYCO</name>
<dbReference type="InterPro" id="IPR023772">
    <property type="entry name" value="DNA-bd_HTH_TetR-type_CS"/>
</dbReference>
<dbReference type="PROSITE" id="PS50977">
    <property type="entry name" value="HTH_TETR_2"/>
    <property type="match status" value="1"/>
</dbReference>
<evidence type="ECO:0000313" key="8">
    <source>
        <dbReference type="Proteomes" id="UP001064782"/>
    </source>
</evidence>
<dbReference type="GO" id="GO:0003700">
    <property type="term" value="F:DNA-binding transcription factor activity"/>
    <property type="evidence" value="ECO:0007669"/>
    <property type="project" value="TreeGrafter"/>
</dbReference>
<organism evidence="7 8">
    <name type="scientific">Mycobacterium kiyosense</name>
    <dbReference type="NCBI Taxonomy" id="2871094"/>
    <lineage>
        <taxon>Bacteria</taxon>
        <taxon>Bacillati</taxon>
        <taxon>Actinomycetota</taxon>
        <taxon>Actinomycetes</taxon>
        <taxon>Mycobacteriales</taxon>
        <taxon>Mycobacteriaceae</taxon>
        <taxon>Mycobacterium</taxon>
    </lineage>
</organism>
<evidence type="ECO:0000313" key="6">
    <source>
        <dbReference type="EMBL" id="GLB85380.1"/>
    </source>
</evidence>
<dbReference type="Pfam" id="PF00440">
    <property type="entry name" value="TetR_N"/>
    <property type="match status" value="1"/>
</dbReference>
<dbReference type="GO" id="GO:0000976">
    <property type="term" value="F:transcription cis-regulatory region binding"/>
    <property type="evidence" value="ECO:0007669"/>
    <property type="project" value="TreeGrafter"/>
</dbReference>
<evidence type="ECO:0000313" key="7">
    <source>
        <dbReference type="EMBL" id="GLD33152.1"/>
    </source>
</evidence>